<sequence>MFSRLDRLSRSINLSSNLACSFSIAVMTSSMFRILPSAFSIRPSTSSILVFTFAISSFIVSNCSLFSWRNPFSYRKISSVLVIFRRCSSWLVSFNPLAANCCCFSSLSLI</sequence>
<dbReference type="Proteomes" id="UP001476798">
    <property type="component" value="Unassembled WGS sequence"/>
</dbReference>
<keyword evidence="1" id="KW-0812">Transmembrane</keyword>
<evidence type="ECO:0000313" key="2">
    <source>
        <dbReference type="EMBL" id="MEQ2180946.1"/>
    </source>
</evidence>
<feature type="transmembrane region" description="Helical" evidence="1">
    <location>
        <begin position="47"/>
        <end position="68"/>
    </location>
</feature>
<reference evidence="2 3" key="1">
    <citation type="submission" date="2021-06" db="EMBL/GenBank/DDBJ databases">
        <authorList>
            <person name="Palmer J.M."/>
        </authorList>
    </citation>
    <scope>NUCLEOTIDE SEQUENCE [LARGE SCALE GENOMIC DNA]</scope>
    <source>
        <strain evidence="2 3">GA_2019</strain>
        <tissue evidence="2">Muscle</tissue>
    </source>
</reference>
<feature type="transmembrane region" description="Helical" evidence="1">
    <location>
        <begin position="12"/>
        <end position="35"/>
    </location>
</feature>
<organism evidence="2 3">
    <name type="scientific">Goodea atripinnis</name>
    <dbReference type="NCBI Taxonomy" id="208336"/>
    <lineage>
        <taxon>Eukaryota</taxon>
        <taxon>Metazoa</taxon>
        <taxon>Chordata</taxon>
        <taxon>Craniata</taxon>
        <taxon>Vertebrata</taxon>
        <taxon>Euteleostomi</taxon>
        <taxon>Actinopterygii</taxon>
        <taxon>Neopterygii</taxon>
        <taxon>Teleostei</taxon>
        <taxon>Neoteleostei</taxon>
        <taxon>Acanthomorphata</taxon>
        <taxon>Ovalentaria</taxon>
        <taxon>Atherinomorphae</taxon>
        <taxon>Cyprinodontiformes</taxon>
        <taxon>Goodeidae</taxon>
        <taxon>Goodea</taxon>
    </lineage>
</organism>
<keyword evidence="3" id="KW-1185">Reference proteome</keyword>
<accession>A0ABV0PBV3</accession>
<gene>
    <name evidence="2" type="ORF">GOODEAATRI_006499</name>
</gene>
<dbReference type="EMBL" id="JAHRIO010070277">
    <property type="protein sequence ID" value="MEQ2180946.1"/>
    <property type="molecule type" value="Genomic_DNA"/>
</dbReference>
<name>A0ABV0PBV3_9TELE</name>
<proteinExistence type="predicted"/>
<comment type="caution">
    <text evidence="2">The sequence shown here is derived from an EMBL/GenBank/DDBJ whole genome shotgun (WGS) entry which is preliminary data.</text>
</comment>
<evidence type="ECO:0000313" key="3">
    <source>
        <dbReference type="Proteomes" id="UP001476798"/>
    </source>
</evidence>
<protein>
    <recommendedName>
        <fullName evidence="4">NADH dehydrogenase subunit 5</fullName>
    </recommendedName>
</protein>
<evidence type="ECO:0000256" key="1">
    <source>
        <dbReference type="SAM" id="Phobius"/>
    </source>
</evidence>
<keyword evidence="1" id="KW-0472">Membrane</keyword>
<keyword evidence="1" id="KW-1133">Transmembrane helix</keyword>
<evidence type="ECO:0008006" key="4">
    <source>
        <dbReference type="Google" id="ProtNLM"/>
    </source>
</evidence>